<protein>
    <recommendedName>
        <fullName evidence="7">Glucose-6-phosphate isomerase</fullName>
    </recommendedName>
</protein>
<dbReference type="GO" id="GO:0097367">
    <property type="term" value="F:carbohydrate derivative binding"/>
    <property type="evidence" value="ECO:0007669"/>
    <property type="project" value="InterPro"/>
</dbReference>
<organism evidence="5 6">
    <name type="scientific">Circinella minor</name>
    <dbReference type="NCBI Taxonomy" id="1195481"/>
    <lineage>
        <taxon>Eukaryota</taxon>
        <taxon>Fungi</taxon>
        <taxon>Fungi incertae sedis</taxon>
        <taxon>Mucoromycota</taxon>
        <taxon>Mucoromycotina</taxon>
        <taxon>Mucoromycetes</taxon>
        <taxon>Mucorales</taxon>
        <taxon>Lichtheimiaceae</taxon>
        <taxon>Circinella</taxon>
    </lineage>
</organism>
<dbReference type="InterPro" id="IPR001672">
    <property type="entry name" value="G6P_Isomerase"/>
</dbReference>
<keyword evidence="4" id="KW-0472">Membrane</keyword>
<gene>
    <name evidence="5" type="ORF">INT45_001868</name>
</gene>
<dbReference type="PANTHER" id="PTHR11469:SF1">
    <property type="entry name" value="GLUCOSE-6-PHOSPHATE ISOMERASE"/>
    <property type="match status" value="1"/>
</dbReference>
<feature type="transmembrane region" description="Helical" evidence="4">
    <location>
        <begin position="101"/>
        <end position="124"/>
    </location>
</feature>
<proteinExistence type="predicted"/>
<keyword evidence="4" id="KW-1133">Transmembrane helix</keyword>
<keyword evidence="3" id="KW-0413">Isomerase</keyword>
<dbReference type="Pfam" id="PF00342">
    <property type="entry name" value="PGI"/>
    <property type="match status" value="1"/>
</dbReference>
<accession>A0A8H7VE40</accession>
<evidence type="ECO:0000256" key="3">
    <source>
        <dbReference type="ARBA" id="ARBA00023235"/>
    </source>
</evidence>
<evidence type="ECO:0000256" key="1">
    <source>
        <dbReference type="ARBA" id="ARBA00022432"/>
    </source>
</evidence>
<dbReference type="GO" id="GO:0006096">
    <property type="term" value="P:glycolytic process"/>
    <property type="evidence" value="ECO:0007669"/>
    <property type="project" value="UniProtKB-KW"/>
</dbReference>
<dbReference type="PROSITE" id="PS51463">
    <property type="entry name" value="P_GLUCOSE_ISOMERASE_3"/>
    <property type="match status" value="2"/>
</dbReference>
<keyword evidence="1" id="KW-0312">Gluconeogenesis</keyword>
<keyword evidence="2" id="KW-0324">Glycolysis</keyword>
<evidence type="ECO:0000313" key="5">
    <source>
        <dbReference type="EMBL" id="KAG2219696.1"/>
    </source>
</evidence>
<dbReference type="AlphaFoldDB" id="A0A8H7VE40"/>
<dbReference type="GO" id="GO:0051156">
    <property type="term" value="P:glucose 6-phosphate metabolic process"/>
    <property type="evidence" value="ECO:0007669"/>
    <property type="project" value="TreeGrafter"/>
</dbReference>
<dbReference type="GO" id="GO:0005829">
    <property type="term" value="C:cytosol"/>
    <property type="evidence" value="ECO:0007669"/>
    <property type="project" value="TreeGrafter"/>
</dbReference>
<evidence type="ECO:0008006" key="7">
    <source>
        <dbReference type="Google" id="ProtNLM"/>
    </source>
</evidence>
<keyword evidence="6" id="KW-1185">Reference proteome</keyword>
<dbReference type="OrthoDB" id="5831190at2759"/>
<dbReference type="InterPro" id="IPR046348">
    <property type="entry name" value="SIS_dom_sf"/>
</dbReference>
<dbReference type="Proteomes" id="UP000646827">
    <property type="component" value="Unassembled WGS sequence"/>
</dbReference>
<evidence type="ECO:0000313" key="6">
    <source>
        <dbReference type="Proteomes" id="UP000646827"/>
    </source>
</evidence>
<sequence>MKDMFEKDKNQRFKKFSRKFNKDELLLDFSKNIVGDETVELLIELAKEARIEEMRDKMFSDRVVLYVALRNLSDKSTYEQGKDVTPEVRRVLKHMKEFSELVWSGGRFSIWSAIGLSVALYIGYDNFESFLRVAHEMNEHFRTAPLADNIPVLLTLLSVWYSNFFNAQTEAYYLMINICIVLLPTSNNAP</sequence>
<dbReference type="PANTHER" id="PTHR11469">
    <property type="entry name" value="GLUCOSE-6-PHOSPHATE ISOMERASE"/>
    <property type="match status" value="1"/>
</dbReference>
<dbReference type="EMBL" id="JAEPRB010000168">
    <property type="protein sequence ID" value="KAG2219696.1"/>
    <property type="molecule type" value="Genomic_DNA"/>
</dbReference>
<dbReference type="GO" id="GO:0004347">
    <property type="term" value="F:glucose-6-phosphate isomerase activity"/>
    <property type="evidence" value="ECO:0007669"/>
    <property type="project" value="InterPro"/>
</dbReference>
<dbReference type="SUPFAM" id="SSF53697">
    <property type="entry name" value="SIS domain"/>
    <property type="match status" value="2"/>
</dbReference>
<evidence type="ECO:0000256" key="2">
    <source>
        <dbReference type="ARBA" id="ARBA00023152"/>
    </source>
</evidence>
<feature type="transmembrane region" description="Helical" evidence="4">
    <location>
        <begin position="144"/>
        <end position="164"/>
    </location>
</feature>
<comment type="caution">
    <text evidence="5">The sequence shown here is derived from an EMBL/GenBank/DDBJ whole genome shotgun (WGS) entry which is preliminary data.</text>
</comment>
<reference evidence="5 6" key="1">
    <citation type="submission" date="2020-12" db="EMBL/GenBank/DDBJ databases">
        <title>Metabolic potential, ecology and presence of endohyphal bacteria is reflected in genomic diversity of Mucoromycotina.</title>
        <authorList>
            <person name="Muszewska A."/>
            <person name="Okrasinska A."/>
            <person name="Steczkiewicz K."/>
            <person name="Drgas O."/>
            <person name="Orlowska M."/>
            <person name="Perlinska-Lenart U."/>
            <person name="Aleksandrzak-Piekarczyk T."/>
            <person name="Szatraj K."/>
            <person name="Zielenkiewicz U."/>
            <person name="Pilsyk S."/>
            <person name="Malc E."/>
            <person name="Mieczkowski P."/>
            <person name="Kruszewska J.S."/>
            <person name="Biernat P."/>
            <person name="Pawlowska J."/>
        </authorList>
    </citation>
    <scope>NUCLEOTIDE SEQUENCE [LARGE SCALE GENOMIC DNA]</scope>
    <source>
        <strain evidence="5 6">CBS 142.35</strain>
    </source>
</reference>
<dbReference type="Gene3D" id="3.40.50.10490">
    <property type="entry name" value="Glucose-6-phosphate isomerase like protein, domain 1"/>
    <property type="match status" value="1"/>
</dbReference>
<name>A0A8H7VE40_9FUNG</name>
<keyword evidence="4" id="KW-0812">Transmembrane</keyword>
<dbReference type="GO" id="GO:0048029">
    <property type="term" value="F:monosaccharide binding"/>
    <property type="evidence" value="ECO:0007669"/>
    <property type="project" value="TreeGrafter"/>
</dbReference>
<evidence type="ECO:0000256" key="4">
    <source>
        <dbReference type="SAM" id="Phobius"/>
    </source>
</evidence>
<dbReference type="GO" id="GO:0006094">
    <property type="term" value="P:gluconeogenesis"/>
    <property type="evidence" value="ECO:0007669"/>
    <property type="project" value="UniProtKB-KW"/>
</dbReference>